<feature type="transmembrane region" description="Helical" evidence="2">
    <location>
        <begin position="92"/>
        <end position="114"/>
    </location>
</feature>
<feature type="non-terminal residue" evidence="4">
    <location>
        <position position="341"/>
    </location>
</feature>
<feature type="transmembrane region" description="Helical" evidence="2">
    <location>
        <begin position="50"/>
        <end position="72"/>
    </location>
</feature>
<feature type="domain" description="DUF6534" evidence="3">
    <location>
        <begin position="167"/>
        <end position="255"/>
    </location>
</feature>
<sequence>MTPEEHHDAVFLLGPWLVGCYLEIFFQGVLMAQFTNYFNWYSDDKLSLRLVVGGLLFGTVLKSVQSFALIWIQLIEYFTDLPGAILLNYTSWWQSGNPLMVACIGFYVQMYFVYRLWVISKSCYVVIPLFAIFLFSLLSIAVATYYIAQAVSPPIAMWFAMHLSATFAGDLIMTLTTAYFLIRSKANVLPQTVGMINALVRLTFSTAAPAAVCAMFNLIFSQVFDGHVALISSAFNQILPKLYAISMMWTLNSRRTIRVAHSSGPFSGSGSEQLSGTRARAYSGARSRVQDHELTNIQVHTHVETVRAIDVMLDGDDSTRSADLKDAHHSHDVDTKREYGV</sequence>
<name>D8PKT3_SCHCM</name>
<feature type="transmembrane region" description="Helical" evidence="2">
    <location>
        <begin position="202"/>
        <end position="220"/>
    </location>
</feature>
<evidence type="ECO:0000313" key="4">
    <source>
        <dbReference type="EMBL" id="EFJ02690.1"/>
    </source>
</evidence>
<dbReference type="RefSeq" id="XP_003037592.1">
    <property type="nucleotide sequence ID" value="XM_003037546.1"/>
</dbReference>
<evidence type="ECO:0000259" key="3">
    <source>
        <dbReference type="Pfam" id="PF20152"/>
    </source>
</evidence>
<keyword evidence="2" id="KW-1133">Transmembrane helix</keyword>
<organism evidence="5">
    <name type="scientific">Schizophyllum commune (strain H4-8 / FGSC 9210)</name>
    <name type="common">Split gill fungus</name>
    <dbReference type="NCBI Taxonomy" id="578458"/>
    <lineage>
        <taxon>Eukaryota</taxon>
        <taxon>Fungi</taxon>
        <taxon>Dikarya</taxon>
        <taxon>Basidiomycota</taxon>
        <taxon>Agaricomycotina</taxon>
        <taxon>Agaricomycetes</taxon>
        <taxon>Agaricomycetidae</taxon>
        <taxon>Agaricales</taxon>
        <taxon>Schizophyllaceae</taxon>
        <taxon>Schizophyllum</taxon>
    </lineage>
</organism>
<dbReference type="Proteomes" id="UP000007431">
    <property type="component" value="Unassembled WGS sequence"/>
</dbReference>
<dbReference type="VEuPathDB" id="FungiDB:SCHCODRAFT_01112789"/>
<feature type="transmembrane region" description="Helical" evidence="2">
    <location>
        <begin position="126"/>
        <end position="147"/>
    </location>
</feature>
<dbReference type="eggNOG" id="ENOG502SP9P">
    <property type="taxonomic scope" value="Eukaryota"/>
</dbReference>
<dbReference type="Pfam" id="PF20152">
    <property type="entry name" value="DUF6534"/>
    <property type="match status" value="1"/>
</dbReference>
<dbReference type="InterPro" id="IPR045339">
    <property type="entry name" value="DUF6534"/>
</dbReference>
<dbReference type="HOGENOM" id="CLU_780672_0_0_1"/>
<dbReference type="AlphaFoldDB" id="D8PKT3"/>
<feature type="transmembrane region" description="Helical" evidence="2">
    <location>
        <begin position="226"/>
        <end position="245"/>
    </location>
</feature>
<keyword evidence="5" id="KW-1185">Reference proteome</keyword>
<keyword evidence="2" id="KW-0472">Membrane</keyword>
<dbReference type="EMBL" id="GL377302">
    <property type="protein sequence ID" value="EFJ02690.1"/>
    <property type="molecule type" value="Genomic_DNA"/>
</dbReference>
<dbReference type="OMA" id="IGCYLEI"/>
<feature type="transmembrane region" description="Helical" evidence="2">
    <location>
        <begin position="159"/>
        <end position="182"/>
    </location>
</feature>
<dbReference type="PANTHER" id="PTHR40465">
    <property type="entry name" value="CHROMOSOME 1, WHOLE GENOME SHOTGUN SEQUENCE"/>
    <property type="match status" value="1"/>
</dbReference>
<evidence type="ECO:0000313" key="5">
    <source>
        <dbReference type="Proteomes" id="UP000007431"/>
    </source>
</evidence>
<reference evidence="4 5" key="1">
    <citation type="journal article" date="2010" name="Nat. Biotechnol.">
        <title>Genome sequence of the model mushroom Schizophyllum commune.</title>
        <authorList>
            <person name="Ohm R.A."/>
            <person name="de Jong J.F."/>
            <person name="Lugones L.G."/>
            <person name="Aerts A."/>
            <person name="Kothe E."/>
            <person name="Stajich J.E."/>
            <person name="de Vries R.P."/>
            <person name="Record E."/>
            <person name="Levasseur A."/>
            <person name="Baker S.E."/>
            <person name="Bartholomew K.A."/>
            <person name="Coutinho P.M."/>
            <person name="Erdmann S."/>
            <person name="Fowler T.J."/>
            <person name="Gathman A.C."/>
            <person name="Lombard V."/>
            <person name="Henrissat B."/>
            <person name="Knabe N."/>
            <person name="Kuees U."/>
            <person name="Lilly W.W."/>
            <person name="Lindquist E."/>
            <person name="Lucas S."/>
            <person name="Magnuson J.K."/>
            <person name="Piumi F."/>
            <person name="Raudaskoski M."/>
            <person name="Salamov A."/>
            <person name="Schmutz J."/>
            <person name="Schwarze F.W.M.R."/>
            <person name="vanKuyk P.A."/>
            <person name="Horton J.S."/>
            <person name="Grigoriev I.V."/>
            <person name="Woesten H.A.B."/>
        </authorList>
    </citation>
    <scope>NUCLEOTIDE SEQUENCE [LARGE SCALE GENOMIC DNA]</scope>
    <source>
        <strain evidence="5">H4-8 / FGSC 9210</strain>
    </source>
</reference>
<gene>
    <name evidence="4" type="ORF">SCHCODRAFT_104541</name>
</gene>
<evidence type="ECO:0000256" key="1">
    <source>
        <dbReference type="SAM" id="MobiDB-lite"/>
    </source>
</evidence>
<dbReference type="PANTHER" id="PTHR40465:SF1">
    <property type="entry name" value="DUF6534 DOMAIN-CONTAINING PROTEIN"/>
    <property type="match status" value="1"/>
</dbReference>
<dbReference type="InParanoid" id="D8PKT3"/>
<dbReference type="KEGG" id="scm:SCHCO_01112789"/>
<protein>
    <recommendedName>
        <fullName evidence="3">DUF6534 domain-containing protein</fullName>
    </recommendedName>
</protein>
<evidence type="ECO:0000256" key="2">
    <source>
        <dbReference type="SAM" id="Phobius"/>
    </source>
</evidence>
<dbReference type="GeneID" id="9594882"/>
<dbReference type="OrthoDB" id="3268841at2759"/>
<proteinExistence type="predicted"/>
<feature type="region of interest" description="Disordered" evidence="1">
    <location>
        <begin position="319"/>
        <end position="341"/>
    </location>
</feature>
<accession>D8PKT3</accession>
<keyword evidence="2" id="KW-0812">Transmembrane</keyword>
<feature type="transmembrane region" description="Helical" evidence="2">
    <location>
        <begin position="16"/>
        <end position="38"/>
    </location>
</feature>